<proteinExistence type="inferred from homology"/>
<feature type="signal peptide" evidence="11">
    <location>
        <begin position="1"/>
        <end position="19"/>
    </location>
</feature>
<dbReference type="GO" id="GO:0005576">
    <property type="term" value="C:extracellular region"/>
    <property type="evidence" value="ECO:0007669"/>
    <property type="project" value="UniProtKB-SubCell"/>
</dbReference>
<dbReference type="Proteomes" id="UP000193467">
    <property type="component" value="Unassembled WGS sequence"/>
</dbReference>
<organism evidence="13 14">
    <name type="scientific">Leucosporidium creatinivorum</name>
    <dbReference type="NCBI Taxonomy" id="106004"/>
    <lineage>
        <taxon>Eukaryota</taxon>
        <taxon>Fungi</taxon>
        <taxon>Dikarya</taxon>
        <taxon>Basidiomycota</taxon>
        <taxon>Pucciniomycotina</taxon>
        <taxon>Microbotryomycetes</taxon>
        <taxon>Leucosporidiales</taxon>
        <taxon>Leucosporidium</taxon>
    </lineage>
</organism>
<accession>A0A1Y2FD12</accession>
<evidence type="ECO:0000256" key="6">
    <source>
        <dbReference type="ARBA" id="ARBA00022729"/>
    </source>
</evidence>
<comment type="function">
    <text evidence="11">Involved in maceration and soft-rotting of plant tissue.</text>
</comment>
<reference evidence="13 14" key="1">
    <citation type="submission" date="2016-07" db="EMBL/GenBank/DDBJ databases">
        <title>Pervasive Adenine N6-methylation of Active Genes in Fungi.</title>
        <authorList>
            <consortium name="DOE Joint Genome Institute"/>
            <person name="Mondo S.J."/>
            <person name="Dannebaum R.O."/>
            <person name="Kuo R.C."/>
            <person name="Labutti K."/>
            <person name="Haridas S."/>
            <person name="Kuo A."/>
            <person name="Salamov A."/>
            <person name="Ahrendt S.R."/>
            <person name="Lipzen A."/>
            <person name="Sullivan W."/>
            <person name="Andreopoulos W.B."/>
            <person name="Clum A."/>
            <person name="Lindquist E."/>
            <person name="Daum C."/>
            <person name="Ramamoorthy G.K."/>
            <person name="Gryganskyi A."/>
            <person name="Culley D."/>
            <person name="Magnuson J.K."/>
            <person name="James T.Y."/>
            <person name="O'Malley M.A."/>
            <person name="Stajich J.E."/>
            <person name="Spatafora J.W."/>
            <person name="Visel A."/>
            <person name="Grigoriev I.V."/>
        </authorList>
    </citation>
    <scope>NUCLEOTIDE SEQUENCE [LARGE SCALE GENOMIC DNA]</scope>
    <source>
        <strain evidence="13 14">62-1032</strain>
    </source>
</reference>
<dbReference type="PROSITE" id="PS00503">
    <property type="entry name" value="PECTINESTERASE_2"/>
    <property type="match status" value="1"/>
</dbReference>
<evidence type="ECO:0000259" key="12">
    <source>
        <dbReference type="Pfam" id="PF01095"/>
    </source>
</evidence>
<gene>
    <name evidence="13" type="ORF">BCR35DRAFT_265794</name>
</gene>
<evidence type="ECO:0000313" key="13">
    <source>
        <dbReference type="EMBL" id="ORY81304.1"/>
    </source>
</evidence>
<keyword evidence="11" id="KW-0961">Cell wall biogenesis/degradation</keyword>
<keyword evidence="7 11" id="KW-0378">Hydrolase</keyword>
<comment type="catalytic activity">
    <reaction evidence="9 11">
        <text>[(1-&gt;4)-alpha-D-galacturonosyl methyl ester](n) + n H2O = [(1-&gt;4)-alpha-D-galacturonosyl](n) + n methanol + n H(+)</text>
        <dbReference type="Rhea" id="RHEA:22380"/>
        <dbReference type="Rhea" id="RHEA-COMP:14570"/>
        <dbReference type="Rhea" id="RHEA-COMP:14573"/>
        <dbReference type="ChEBI" id="CHEBI:15377"/>
        <dbReference type="ChEBI" id="CHEBI:15378"/>
        <dbReference type="ChEBI" id="CHEBI:17790"/>
        <dbReference type="ChEBI" id="CHEBI:140522"/>
        <dbReference type="ChEBI" id="CHEBI:140523"/>
        <dbReference type="EC" id="3.1.1.11"/>
    </reaction>
</comment>
<dbReference type="PANTHER" id="PTHR31321">
    <property type="entry name" value="ACYL-COA THIOESTER HYDROLASE YBHC-RELATED"/>
    <property type="match status" value="1"/>
</dbReference>
<feature type="active site" evidence="10">
    <location>
        <position position="189"/>
    </location>
</feature>
<dbReference type="STRING" id="106004.A0A1Y2FD12"/>
<keyword evidence="5 11" id="KW-0964">Secreted</keyword>
<dbReference type="GO" id="GO:0045490">
    <property type="term" value="P:pectin catabolic process"/>
    <property type="evidence" value="ECO:0007669"/>
    <property type="project" value="UniProtKB-UniRule"/>
</dbReference>
<name>A0A1Y2FD12_9BASI</name>
<evidence type="ECO:0000256" key="8">
    <source>
        <dbReference type="ARBA" id="ARBA00023085"/>
    </source>
</evidence>
<protein>
    <recommendedName>
        <fullName evidence="4 11">Pectinesterase</fullName>
        <ecNumber evidence="4 11">3.1.1.11</ecNumber>
    </recommendedName>
</protein>
<comment type="caution">
    <text evidence="13">The sequence shown here is derived from an EMBL/GenBank/DDBJ whole genome shotgun (WGS) entry which is preliminary data.</text>
</comment>
<dbReference type="GO" id="GO:0042545">
    <property type="term" value="P:cell wall modification"/>
    <property type="evidence" value="ECO:0007669"/>
    <property type="project" value="UniProtKB-UniRule"/>
</dbReference>
<sequence length="339" mass="36258">MLLPFAASALLALLATAEARPSSTTPSRGALVVRQHNTQHGEYSSVSAAVAALGNSSNEPATIFAHRGVYNEQVYITYPGPLTLIGETKHPRTYKSNLVTVTFNLSKNEAGQDDNSGTLRVHKDDFTMYNINVANTYGHPVSQSQALALSAYGKRQGYYGSSFTGYQDTVLTDTGSQYFGSCAVTGAVDFVFGETAATYFRGSDIFSVGAGCITAGKPKDGGMGIYVFDECTVQQGVAATNDLTGQVYLGRPWGDYAQSVYLNSNLSSIINPAGWSSWSSSTPNTDHVVYGEYQNTGSGASTSKRASFSTVLTTKQSQEYGIAEVLGSDWSDWVDEAYY</sequence>
<keyword evidence="8 11" id="KW-0063">Aspartyl esterase</keyword>
<feature type="domain" description="Pectinesterase catalytic" evidence="12">
    <location>
        <begin position="39"/>
        <end position="326"/>
    </location>
</feature>
<evidence type="ECO:0000256" key="2">
    <source>
        <dbReference type="ARBA" id="ARBA00005184"/>
    </source>
</evidence>
<dbReference type="PANTHER" id="PTHR31321:SF57">
    <property type="entry name" value="PECTINESTERASE 53-RELATED"/>
    <property type="match status" value="1"/>
</dbReference>
<dbReference type="InterPro" id="IPR000070">
    <property type="entry name" value="Pectinesterase_cat"/>
</dbReference>
<dbReference type="UniPathway" id="UPA00545">
    <property type="reaction ID" value="UER00823"/>
</dbReference>
<dbReference type="FunFam" id="2.160.20.10:FF:000014">
    <property type="entry name" value="Pectinesterase"/>
    <property type="match status" value="1"/>
</dbReference>
<dbReference type="InterPro" id="IPR033131">
    <property type="entry name" value="Pectinesterase_Asp_AS"/>
</dbReference>
<evidence type="ECO:0000256" key="4">
    <source>
        <dbReference type="ARBA" id="ARBA00013229"/>
    </source>
</evidence>
<evidence type="ECO:0000256" key="10">
    <source>
        <dbReference type="PROSITE-ProRule" id="PRU10040"/>
    </source>
</evidence>
<dbReference type="AlphaFoldDB" id="A0A1Y2FD12"/>
<dbReference type="EC" id="3.1.1.11" evidence="4 11"/>
<feature type="chain" id="PRO_5011819386" description="Pectinesterase" evidence="11">
    <location>
        <begin position="20"/>
        <end position="339"/>
    </location>
</feature>
<evidence type="ECO:0000256" key="3">
    <source>
        <dbReference type="ARBA" id="ARBA00008891"/>
    </source>
</evidence>
<evidence type="ECO:0000256" key="1">
    <source>
        <dbReference type="ARBA" id="ARBA00004613"/>
    </source>
</evidence>
<dbReference type="GO" id="GO:0030599">
    <property type="term" value="F:pectinesterase activity"/>
    <property type="evidence" value="ECO:0007669"/>
    <property type="project" value="UniProtKB-UniRule"/>
</dbReference>
<comment type="subcellular location">
    <subcellularLocation>
        <location evidence="1 11">Secreted</location>
    </subcellularLocation>
</comment>
<evidence type="ECO:0000256" key="7">
    <source>
        <dbReference type="ARBA" id="ARBA00022801"/>
    </source>
</evidence>
<keyword evidence="14" id="KW-1185">Reference proteome</keyword>
<evidence type="ECO:0000256" key="9">
    <source>
        <dbReference type="ARBA" id="ARBA00047928"/>
    </source>
</evidence>
<keyword evidence="6 11" id="KW-0732">Signal</keyword>
<dbReference type="OrthoDB" id="2019149at2759"/>
<evidence type="ECO:0000256" key="5">
    <source>
        <dbReference type="ARBA" id="ARBA00022525"/>
    </source>
</evidence>
<dbReference type="EMBL" id="MCGR01000023">
    <property type="protein sequence ID" value="ORY81304.1"/>
    <property type="molecule type" value="Genomic_DNA"/>
</dbReference>
<comment type="similarity">
    <text evidence="3">Belongs to the pectinesterase family.</text>
</comment>
<comment type="pathway">
    <text evidence="2 11">Glycan metabolism; pectin degradation; 2-dehydro-3-deoxy-D-gluconate from pectin: step 1/5.</text>
</comment>
<dbReference type="InterPro" id="IPR012334">
    <property type="entry name" value="Pectin_lyas_fold"/>
</dbReference>
<dbReference type="SUPFAM" id="SSF51126">
    <property type="entry name" value="Pectin lyase-like"/>
    <property type="match status" value="1"/>
</dbReference>
<dbReference type="Gene3D" id="2.160.20.10">
    <property type="entry name" value="Single-stranded right-handed beta-helix, Pectin lyase-like"/>
    <property type="match status" value="1"/>
</dbReference>
<dbReference type="InParanoid" id="A0A1Y2FD12"/>
<dbReference type="Pfam" id="PF01095">
    <property type="entry name" value="Pectinesterase"/>
    <property type="match status" value="1"/>
</dbReference>
<evidence type="ECO:0000256" key="11">
    <source>
        <dbReference type="RuleBase" id="RU000589"/>
    </source>
</evidence>
<evidence type="ECO:0000313" key="14">
    <source>
        <dbReference type="Proteomes" id="UP000193467"/>
    </source>
</evidence>
<dbReference type="InterPro" id="IPR011050">
    <property type="entry name" value="Pectin_lyase_fold/virulence"/>
</dbReference>